<dbReference type="EMBL" id="BAAAZU010000041">
    <property type="protein sequence ID" value="GAA3934887.1"/>
    <property type="molecule type" value="Genomic_DNA"/>
</dbReference>
<organism evidence="2 3">
    <name type="scientific">Luteimonas lutimaris</name>
    <dbReference type="NCBI Taxonomy" id="698645"/>
    <lineage>
        <taxon>Bacteria</taxon>
        <taxon>Pseudomonadati</taxon>
        <taxon>Pseudomonadota</taxon>
        <taxon>Gammaproteobacteria</taxon>
        <taxon>Lysobacterales</taxon>
        <taxon>Lysobacteraceae</taxon>
        <taxon>Luteimonas</taxon>
    </lineage>
</organism>
<feature type="transmembrane region" description="Helical" evidence="1">
    <location>
        <begin position="34"/>
        <end position="62"/>
    </location>
</feature>
<name>A0ABP7N1W8_9GAMM</name>
<keyword evidence="1" id="KW-1133">Transmembrane helix</keyword>
<sequence>MEARPHWPGIILGLVTTAVIAWLGWLALQPGLGYGIIFVLLVAVVVALPLLLALIIVTIVLLRRRTAPSRATLAWMWLPTLCALSITPVAGWLKGLSNDAFDRQHPSIHEQHVNLTGQDLWLPSSRLSSSSARQMLAADTTQIIDGVHYPRRGDVPVDDQSPYQGDLLRDDVVAIRRGIGPLEKNGNLFAPRFESTPLLRTGRSVDVAQLRALDPLFRRGYIYHHYPDRVEASPILDPPGVFDEERLDWTGIPFIRFHASNLGLTHVVRIEVNGQAMRLPYNTIPPASDGCRYAYHSLGLARIESEGPVTVRWQTIDAPGRWHETTAALPSLPSIRPSQAKHRLASALLYFDTDGTVKAESFMLWDLAGGKLGIQSSGIPSNMTPPPCGDASASYNMEFVRRL</sequence>
<comment type="caution">
    <text evidence="2">The sequence shown here is derived from an EMBL/GenBank/DDBJ whole genome shotgun (WGS) entry which is preliminary data.</text>
</comment>
<evidence type="ECO:0000313" key="2">
    <source>
        <dbReference type="EMBL" id="GAA3934887.1"/>
    </source>
</evidence>
<dbReference type="Proteomes" id="UP001501727">
    <property type="component" value="Unassembled WGS sequence"/>
</dbReference>
<keyword evidence="1" id="KW-0812">Transmembrane</keyword>
<keyword evidence="1" id="KW-0472">Membrane</keyword>
<proteinExistence type="predicted"/>
<evidence type="ECO:0000256" key="1">
    <source>
        <dbReference type="SAM" id="Phobius"/>
    </source>
</evidence>
<gene>
    <name evidence="2" type="ORF">GCM10022229_30780</name>
</gene>
<keyword evidence="3" id="KW-1185">Reference proteome</keyword>
<feature type="transmembrane region" description="Helical" evidence="1">
    <location>
        <begin position="74"/>
        <end position="93"/>
    </location>
</feature>
<evidence type="ECO:0008006" key="4">
    <source>
        <dbReference type="Google" id="ProtNLM"/>
    </source>
</evidence>
<reference evidence="3" key="1">
    <citation type="journal article" date="2019" name="Int. J. Syst. Evol. Microbiol.">
        <title>The Global Catalogue of Microorganisms (GCM) 10K type strain sequencing project: providing services to taxonomists for standard genome sequencing and annotation.</title>
        <authorList>
            <consortium name="The Broad Institute Genomics Platform"/>
            <consortium name="The Broad Institute Genome Sequencing Center for Infectious Disease"/>
            <person name="Wu L."/>
            <person name="Ma J."/>
        </authorList>
    </citation>
    <scope>NUCLEOTIDE SEQUENCE [LARGE SCALE GENOMIC DNA]</scope>
    <source>
        <strain evidence="3">JCM 16916</strain>
    </source>
</reference>
<dbReference type="RefSeq" id="WP_344760936.1">
    <property type="nucleotide sequence ID" value="NZ_BAAAZU010000041.1"/>
</dbReference>
<protein>
    <recommendedName>
        <fullName evidence="4">DUF805 domain-containing protein</fullName>
    </recommendedName>
</protein>
<evidence type="ECO:0000313" key="3">
    <source>
        <dbReference type="Proteomes" id="UP001501727"/>
    </source>
</evidence>
<accession>A0ABP7N1W8</accession>
<feature type="transmembrane region" description="Helical" evidence="1">
    <location>
        <begin position="7"/>
        <end position="28"/>
    </location>
</feature>